<evidence type="ECO:0008006" key="4">
    <source>
        <dbReference type="Google" id="ProtNLM"/>
    </source>
</evidence>
<accession>A0ABU6J0A2</accession>
<keyword evidence="1" id="KW-0472">Membrane</keyword>
<evidence type="ECO:0000256" key="1">
    <source>
        <dbReference type="SAM" id="Phobius"/>
    </source>
</evidence>
<protein>
    <recommendedName>
        <fullName evidence="4">AlgX/AlgJ SGNH hydrolase-like domain-containing protein</fullName>
    </recommendedName>
</protein>
<dbReference type="RefSeq" id="WP_326454977.1">
    <property type="nucleotide sequence ID" value="NZ_JAYMFH010000014.1"/>
</dbReference>
<proteinExistence type="predicted"/>
<evidence type="ECO:0000313" key="2">
    <source>
        <dbReference type="EMBL" id="MEC4295532.1"/>
    </source>
</evidence>
<dbReference type="Proteomes" id="UP001343724">
    <property type="component" value="Unassembled WGS sequence"/>
</dbReference>
<keyword evidence="1" id="KW-0812">Transmembrane</keyword>
<dbReference type="EMBL" id="JAYMFH010000014">
    <property type="protein sequence ID" value="MEC4295532.1"/>
    <property type="molecule type" value="Genomic_DNA"/>
</dbReference>
<sequence length="444" mass="48870">MKKTSVLFSAVARSSGFRQIRKKGVFVSLRNGVFSILVGVVLASPMTVYGLVNILKLDISPALTAQDASWLTGGIAEANVRDTMSFEGFERGLFQDSMESAVGNYVPAKASVLLANAAVQRLFISASSSLFGWPCYPTYYGSTKLYSPAHVALAEMPMLDETKVVASDVFEKGTRRFGAALAELAKKYPEKNFCVVVADRTSTSSVNPAFSLVSNRLSTDECANFLQRQVTALDNVSVVAKTYDDTEEYYGFFYPTDHHWNGYGALDAARGVVSAGMLGDIEDPVSAIDFGELFFNGTLSRRGLLCLNRPPIIEPVFDVRSMSVEEGASSYFKYLFAVNGSNELEHQELRAEYNFYGEWYGGDRSVRISNAAGGEKSKALLICDSYGDAFRWAIAGQYKELYCEMQLKKASYTASDLESWISGYDCEDVYLVAWAGNFAHMKDE</sequence>
<reference evidence="2 3" key="1">
    <citation type="submission" date="2024-01" db="EMBL/GenBank/DDBJ databases">
        <title>novel species in genus Adlercreutzia.</title>
        <authorList>
            <person name="Liu X."/>
        </authorList>
    </citation>
    <scope>NUCLEOTIDE SEQUENCE [LARGE SCALE GENOMIC DNA]</scope>
    <source>
        <strain evidence="2 3">R22</strain>
    </source>
</reference>
<keyword evidence="3" id="KW-1185">Reference proteome</keyword>
<name>A0ABU6J0A2_9ACTN</name>
<comment type="caution">
    <text evidence="2">The sequence shown here is derived from an EMBL/GenBank/DDBJ whole genome shotgun (WGS) entry which is preliminary data.</text>
</comment>
<feature type="transmembrane region" description="Helical" evidence="1">
    <location>
        <begin position="32"/>
        <end position="52"/>
    </location>
</feature>
<keyword evidence="1" id="KW-1133">Transmembrane helix</keyword>
<gene>
    <name evidence="2" type="ORF">VJ920_09430</name>
</gene>
<evidence type="ECO:0000313" key="3">
    <source>
        <dbReference type="Proteomes" id="UP001343724"/>
    </source>
</evidence>
<organism evidence="2 3">
    <name type="scientific">Adlercreutzia shanghongiae</name>
    <dbReference type="NCBI Taxonomy" id="3111773"/>
    <lineage>
        <taxon>Bacteria</taxon>
        <taxon>Bacillati</taxon>
        <taxon>Actinomycetota</taxon>
        <taxon>Coriobacteriia</taxon>
        <taxon>Eggerthellales</taxon>
        <taxon>Eggerthellaceae</taxon>
        <taxon>Adlercreutzia</taxon>
    </lineage>
</organism>